<comment type="caution">
    <text evidence="2">The sequence shown here is derived from an EMBL/GenBank/DDBJ whole genome shotgun (WGS) entry which is preliminary data.</text>
</comment>
<keyword evidence="1" id="KW-0732">Signal</keyword>
<protein>
    <submittedName>
        <fullName evidence="2">Uncharacterized protein</fullName>
    </submittedName>
</protein>
<evidence type="ECO:0000313" key="2">
    <source>
        <dbReference type="EMBL" id="EMQ97335.1"/>
    </source>
</evidence>
<dbReference type="Gene3D" id="3.80.10.10">
    <property type="entry name" value="Ribonuclease Inhibitor"/>
    <property type="match status" value="1"/>
</dbReference>
<proteinExistence type="predicted"/>
<dbReference type="PATRIC" id="fig|1276920.7.peg.3131"/>
<dbReference type="InterPro" id="IPR032675">
    <property type="entry name" value="LRR_dom_sf"/>
</dbReference>
<reference evidence="2 3" key="1">
    <citation type="journal article" date="2013" name="Genome Announc.">
        <title>Draft Genome Sequence of Arthrobacter gangotriensis Strain Lz1yT, Isolated from a Penguin Rookery Soil Sample Collected in Antarctica, near the Indian Station Dakshin Gangotri.</title>
        <authorList>
            <person name="Shivaji S."/>
            <person name="Ara S."/>
            <person name="Bandi S."/>
            <person name="Singh A."/>
            <person name="Kumar Pinnaka A."/>
        </authorList>
    </citation>
    <scope>NUCLEOTIDE SEQUENCE [LARGE SCALE GENOMIC DNA]</scope>
    <source>
        <strain evidence="2 3">Lz1y</strain>
    </source>
</reference>
<dbReference type="SUPFAM" id="SSF52058">
    <property type="entry name" value="L domain-like"/>
    <property type="match status" value="1"/>
</dbReference>
<dbReference type="EMBL" id="AOCK01000010">
    <property type="protein sequence ID" value="EMQ97335.1"/>
    <property type="molecule type" value="Genomic_DNA"/>
</dbReference>
<evidence type="ECO:0000313" key="3">
    <source>
        <dbReference type="Proteomes" id="UP000012015"/>
    </source>
</evidence>
<dbReference type="RefSeq" id="WP_007272297.1">
    <property type="nucleotide sequence ID" value="NZ_AOCK01000010.1"/>
</dbReference>
<dbReference type="STRING" id="1276920.ADIAG_03130"/>
<dbReference type="Proteomes" id="UP000012015">
    <property type="component" value="Unassembled WGS sequence"/>
</dbReference>
<dbReference type="eggNOG" id="COG2340">
    <property type="taxonomic scope" value="Bacteria"/>
</dbReference>
<dbReference type="AlphaFoldDB" id="M7MQY8"/>
<feature type="chain" id="PRO_5038674187" evidence="1">
    <location>
        <begin position="25"/>
        <end position="627"/>
    </location>
</feature>
<sequence>MKSFRTILSAISVMALLAAGTVPAANAAFETSCTQTVFDNTEYGWVEDPTILKCFFVESLDDIVIPDSVTNLSLDSKSTDVSIHNLEKLASYPSLREVTVWSRSASQKAIEGLSKLPKVEKIELEFPYGADADIDATPLTAAKSLTSLQLVNAGIRDFQWVNQLPNLKSLHIDGGLQHAGLPLAGKPFSFDPVVGVDGKSIKPKNGFDSHFRPLDDFSGITEVSAVPARPGQSSLVFQSALSGSHPSLSSVYIDMHLGVNVSDKPAFRPMELTYKTIGGSPVLLPGDHVAAATSPLYGYGNFQWKRNGVPISGATTQWYALTSADIGKIISVTYTREAKMSWDGKITIVPRETGTVAYDYPIPASAAKAPKATVGGSVNLAETATADLDPKFFPSAKRTYQWFMNGELIKGATKSNYKVPDAKYGAWINVQIQVSGSYPALFESEQKRITQGALKATKPSIIGTPKVGSKLTASPGRVDQAGSSLMLIWERNGKAIPQQNGKTYTLTSADLGKKITVRAQYERPPYVGTAPVSSATKAVAPGTMTVSKKPAISGKKIAGKTIKVSGGTYTPKATKVTYQWQRAGKNIKGATKSSYKVVKTDKGKKLTVKVTAKKTAYTDKLTILTAK</sequence>
<evidence type="ECO:0000256" key="1">
    <source>
        <dbReference type="SAM" id="SignalP"/>
    </source>
</evidence>
<feature type="signal peptide" evidence="1">
    <location>
        <begin position="1"/>
        <end position="24"/>
    </location>
</feature>
<accession>M7MQY8</accession>
<organism evidence="2 3">
    <name type="scientific">Paeniglutamicibacter gangotriensis Lz1y</name>
    <dbReference type="NCBI Taxonomy" id="1276920"/>
    <lineage>
        <taxon>Bacteria</taxon>
        <taxon>Bacillati</taxon>
        <taxon>Actinomycetota</taxon>
        <taxon>Actinomycetes</taxon>
        <taxon>Micrococcales</taxon>
        <taxon>Micrococcaceae</taxon>
        <taxon>Paeniglutamicibacter</taxon>
    </lineage>
</organism>
<name>M7MQY8_9MICC</name>
<dbReference type="Gene3D" id="2.60.40.2700">
    <property type="match status" value="4"/>
</dbReference>
<gene>
    <name evidence="2" type="ORF">ADIAG_03130</name>
</gene>
<keyword evidence="3" id="KW-1185">Reference proteome</keyword>